<dbReference type="GO" id="GO:0005549">
    <property type="term" value="F:odorant binding"/>
    <property type="evidence" value="ECO:0007669"/>
    <property type="project" value="InterPro"/>
</dbReference>
<evidence type="ECO:0000256" key="1">
    <source>
        <dbReference type="ARBA" id="ARBA00004651"/>
    </source>
</evidence>
<dbReference type="PANTHER" id="PTHR21137">
    <property type="entry name" value="ODORANT RECEPTOR"/>
    <property type="match status" value="1"/>
</dbReference>
<dbReference type="GO" id="GO:0005886">
    <property type="term" value="C:plasma membrane"/>
    <property type="evidence" value="ECO:0007669"/>
    <property type="project" value="UniProtKB-SubCell"/>
</dbReference>
<comment type="caution">
    <text evidence="10">Lacks conserved residue(s) required for the propagation of feature annotation.</text>
</comment>
<protein>
    <recommendedName>
        <fullName evidence="10">Odorant receptor</fullName>
    </recommendedName>
</protein>
<keyword evidence="11" id="KW-1185">Reference proteome</keyword>
<keyword evidence="8 10" id="KW-0675">Receptor</keyword>
<reference evidence="12" key="1">
    <citation type="submission" date="2025-08" db="UniProtKB">
        <authorList>
            <consortium name="RefSeq"/>
        </authorList>
    </citation>
    <scope>IDENTIFICATION</scope>
    <source>
        <tissue evidence="12">Whole body</tissue>
    </source>
</reference>
<evidence type="ECO:0000256" key="7">
    <source>
        <dbReference type="ARBA" id="ARBA00023136"/>
    </source>
</evidence>
<proteinExistence type="inferred from homology"/>
<dbReference type="GeneID" id="112690536"/>
<keyword evidence="5 10" id="KW-0552">Olfaction</keyword>
<sequence length="352" mass="40181">MAMLVVCGTLSVYKGHVMVANADLIWDTLHVARYAFITCAGRDESELRRAGSLLRALLRAFVAVSYQTLAIWIAIPWLTDDRVPVANGDGTMAEYRMNVNNLWTPLPVAVYNATAVWAVVYAIEVFLITVNVFFWALFDCYLVTMCFVLNAQFHTIAAAYEKLAWSPSPHRHSGIRENNDGFELDHYDNLILHIKDNQRIMMKFNDFFDIVQPVILVQIVNGSFLVITLIYLTLLMYFTGWSIKSLPILKFFSGMASLTIELYIYCYAFNHIETKKNVVNFGLYSSNWTAMSIKFKRTLLATMKMNAAHQRLMKITPISIVNLEMFSKVMNMSYSVVTVLLNSNSTQTKEME</sequence>
<evidence type="ECO:0000313" key="12">
    <source>
        <dbReference type="RefSeq" id="XP_025420356.1"/>
    </source>
</evidence>
<dbReference type="GO" id="GO:0007165">
    <property type="term" value="P:signal transduction"/>
    <property type="evidence" value="ECO:0007669"/>
    <property type="project" value="UniProtKB-KW"/>
</dbReference>
<evidence type="ECO:0000313" key="11">
    <source>
        <dbReference type="Proteomes" id="UP000694846"/>
    </source>
</evidence>
<accession>A0A8B8GCM4</accession>
<keyword evidence="9 10" id="KW-0807">Transducer</keyword>
<dbReference type="Proteomes" id="UP000694846">
    <property type="component" value="Unplaced"/>
</dbReference>
<evidence type="ECO:0000256" key="10">
    <source>
        <dbReference type="RuleBase" id="RU351113"/>
    </source>
</evidence>
<organism evidence="11 12">
    <name type="scientific">Sipha flava</name>
    <name type="common">yellow sugarcane aphid</name>
    <dbReference type="NCBI Taxonomy" id="143950"/>
    <lineage>
        <taxon>Eukaryota</taxon>
        <taxon>Metazoa</taxon>
        <taxon>Ecdysozoa</taxon>
        <taxon>Arthropoda</taxon>
        <taxon>Hexapoda</taxon>
        <taxon>Insecta</taxon>
        <taxon>Pterygota</taxon>
        <taxon>Neoptera</taxon>
        <taxon>Paraneoptera</taxon>
        <taxon>Hemiptera</taxon>
        <taxon>Sternorrhyncha</taxon>
        <taxon>Aphidomorpha</taxon>
        <taxon>Aphidoidea</taxon>
        <taxon>Aphididae</taxon>
        <taxon>Sipha</taxon>
    </lineage>
</organism>
<feature type="transmembrane region" description="Helical" evidence="10">
    <location>
        <begin position="215"/>
        <end position="239"/>
    </location>
</feature>
<dbReference type="RefSeq" id="XP_025420356.1">
    <property type="nucleotide sequence ID" value="XM_025564571.1"/>
</dbReference>
<comment type="subcellular location">
    <subcellularLocation>
        <location evidence="1 10">Cell membrane</location>
        <topology evidence="1 10">Multi-pass membrane protein</topology>
    </subcellularLocation>
</comment>
<keyword evidence="6 10" id="KW-1133">Transmembrane helix</keyword>
<evidence type="ECO:0000256" key="9">
    <source>
        <dbReference type="ARBA" id="ARBA00023224"/>
    </source>
</evidence>
<comment type="similarity">
    <text evidence="10">Belongs to the insect chemoreceptor superfamily. Heteromeric odorant receptor channel (TC 1.A.69) family.</text>
</comment>
<dbReference type="AlphaFoldDB" id="A0A8B8GCM4"/>
<dbReference type="GO" id="GO:0004984">
    <property type="term" value="F:olfactory receptor activity"/>
    <property type="evidence" value="ECO:0007669"/>
    <property type="project" value="InterPro"/>
</dbReference>
<evidence type="ECO:0000256" key="2">
    <source>
        <dbReference type="ARBA" id="ARBA00022475"/>
    </source>
</evidence>
<feature type="transmembrane region" description="Helical" evidence="10">
    <location>
        <begin position="109"/>
        <end position="134"/>
    </location>
</feature>
<dbReference type="InterPro" id="IPR004117">
    <property type="entry name" value="7tm6_olfct_rcpt"/>
</dbReference>
<evidence type="ECO:0000256" key="5">
    <source>
        <dbReference type="ARBA" id="ARBA00022725"/>
    </source>
</evidence>
<keyword evidence="2" id="KW-1003">Cell membrane</keyword>
<name>A0A8B8GCM4_9HEMI</name>
<evidence type="ECO:0000256" key="8">
    <source>
        <dbReference type="ARBA" id="ARBA00023170"/>
    </source>
</evidence>
<dbReference type="Pfam" id="PF02949">
    <property type="entry name" value="7tm_6"/>
    <property type="match status" value="1"/>
</dbReference>
<keyword evidence="7 10" id="KW-0472">Membrane</keyword>
<gene>
    <name evidence="12" type="primary">LOC112690536</name>
</gene>
<keyword evidence="3 10" id="KW-0716">Sensory transduction</keyword>
<feature type="transmembrane region" description="Helical" evidence="10">
    <location>
        <begin position="251"/>
        <end position="270"/>
    </location>
</feature>
<evidence type="ECO:0000256" key="6">
    <source>
        <dbReference type="ARBA" id="ARBA00022989"/>
    </source>
</evidence>
<evidence type="ECO:0000256" key="4">
    <source>
        <dbReference type="ARBA" id="ARBA00022692"/>
    </source>
</evidence>
<feature type="transmembrane region" description="Helical" evidence="10">
    <location>
        <begin position="56"/>
        <end position="75"/>
    </location>
</feature>
<dbReference type="PANTHER" id="PTHR21137:SF35">
    <property type="entry name" value="ODORANT RECEPTOR 19A-RELATED"/>
    <property type="match status" value="1"/>
</dbReference>
<dbReference type="OrthoDB" id="6617147at2759"/>
<keyword evidence="4 10" id="KW-0812">Transmembrane</keyword>
<evidence type="ECO:0000256" key="3">
    <source>
        <dbReference type="ARBA" id="ARBA00022606"/>
    </source>
</evidence>